<organism evidence="1 2">
    <name type="scientific">Lecanicillium saksenae</name>
    <dbReference type="NCBI Taxonomy" id="468837"/>
    <lineage>
        <taxon>Eukaryota</taxon>
        <taxon>Fungi</taxon>
        <taxon>Dikarya</taxon>
        <taxon>Ascomycota</taxon>
        <taxon>Pezizomycotina</taxon>
        <taxon>Sordariomycetes</taxon>
        <taxon>Hypocreomycetidae</taxon>
        <taxon>Hypocreales</taxon>
        <taxon>Cordycipitaceae</taxon>
        <taxon>Lecanicillium</taxon>
    </lineage>
</organism>
<gene>
    <name evidence="1" type="ORF">NLG97_g10596</name>
</gene>
<reference evidence="1" key="1">
    <citation type="submission" date="2022-07" db="EMBL/GenBank/DDBJ databases">
        <title>Genome Sequence of Lecanicillium saksenae.</title>
        <authorList>
            <person name="Buettner E."/>
        </authorList>
    </citation>
    <scope>NUCLEOTIDE SEQUENCE</scope>
    <source>
        <strain evidence="1">VT-O1</strain>
    </source>
</reference>
<dbReference type="Proteomes" id="UP001148737">
    <property type="component" value="Unassembled WGS sequence"/>
</dbReference>
<evidence type="ECO:0000313" key="2">
    <source>
        <dbReference type="Proteomes" id="UP001148737"/>
    </source>
</evidence>
<protein>
    <submittedName>
        <fullName evidence="1">Uncharacterized protein</fullName>
    </submittedName>
</protein>
<dbReference type="EMBL" id="JANAKD010002747">
    <property type="protein sequence ID" value="KAJ3472976.1"/>
    <property type="molecule type" value="Genomic_DNA"/>
</dbReference>
<evidence type="ECO:0000313" key="1">
    <source>
        <dbReference type="EMBL" id="KAJ3472976.1"/>
    </source>
</evidence>
<proteinExistence type="predicted"/>
<accession>A0ACC1QCQ9</accession>
<comment type="caution">
    <text evidence="1">The sequence shown here is derived from an EMBL/GenBank/DDBJ whole genome shotgun (WGS) entry which is preliminary data.</text>
</comment>
<keyword evidence="2" id="KW-1185">Reference proteome</keyword>
<sequence length="66" mass="7414">MPSRAIHIHAFAAKNWIPEFNLTTDAKGAEDAAKMTIKEHKGQKFVEVSTCDLCVQRTAGIRLMWV</sequence>
<name>A0ACC1QCQ9_9HYPO</name>